<name>A0ABU8SE25_9LACO</name>
<sequence length="199" mass="22705">MSAKTSRRLIKIGTILSIFIFIGLGWYWYSLGIFSSQEAMQAYLSDKQITGPFIFILIQIVQVVVPIIPGGITLVVGVVFFGPFWGFWYNYIGIGIGSIINFFLARYYGKDFILKIVSEKTYNKYVGKVKNQKAFDWFFALAILFPVAPDDLLCLIAGLTKMSFKKFLMVIIFLKPWTILVYSLALDQVIKWIMQLFGG</sequence>
<feature type="transmembrane region" description="Helical" evidence="6">
    <location>
        <begin position="49"/>
        <end position="81"/>
    </location>
</feature>
<dbReference type="Pfam" id="PF09335">
    <property type="entry name" value="VTT_dom"/>
    <property type="match status" value="1"/>
</dbReference>
<comment type="subcellular location">
    <subcellularLocation>
        <location evidence="1 6">Cell membrane</location>
        <topology evidence="1 6">Multi-pass membrane protein</topology>
    </subcellularLocation>
</comment>
<evidence type="ECO:0000256" key="2">
    <source>
        <dbReference type="ARBA" id="ARBA00022475"/>
    </source>
</evidence>
<dbReference type="InterPro" id="IPR015414">
    <property type="entry name" value="TMEM64"/>
</dbReference>
<evidence type="ECO:0000256" key="4">
    <source>
        <dbReference type="ARBA" id="ARBA00022989"/>
    </source>
</evidence>
<keyword evidence="4 6" id="KW-1133">Transmembrane helix</keyword>
<keyword evidence="5 6" id="KW-0472">Membrane</keyword>
<evidence type="ECO:0000256" key="1">
    <source>
        <dbReference type="ARBA" id="ARBA00004651"/>
    </source>
</evidence>
<organism evidence="8 9">
    <name type="scientific">Holzapfeliella saturejae</name>
    <dbReference type="NCBI Taxonomy" id="3082953"/>
    <lineage>
        <taxon>Bacteria</taxon>
        <taxon>Bacillati</taxon>
        <taxon>Bacillota</taxon>
        <taxon>Bacilli</taxon>
        <taxon>Lactobacillales</taxon>
        <taxon>Lactobacillaceae</taxon>
        <taxon>Holzapfeliella</taxon>
    </lineage>
</organism>
<evidence type="ECO:0000256" key="6">
    <source>
        <dbReference type="RuleBase" id="RU366058"/>
    </source>
</evidence>
<comment type="similarity">
    <text evidence="6">Belongs to the TVP38/TMEM64 family.</text>
</comment>
<dbReference type="PANTHER" id="PTHR12677">
    <property type="entry name" value="GOLGI APPARATUS MEMBRANE PROTEIN TVP38-RELATED"/>
    <property type="match status" value="1"/>
</dbReference>
<evidence type="ECO:0000256" key="3">
    <source>
        <dbReference type="ARBA" id="ARBA00022692"/>
    </source>
</evidence>
<keyword evidence="2 6" id="KW-1003">Cell membrane</keyword>
<dbReference type="Proteomes" id="UP001377804">
    <property type="component" value="Unassembled WGS sequence"/>
</dbReference>
<dbReference type="EMBL" id="JAWMWG010000001">
    <property type="protein sequence ID" value="MEJ6347651.1"/>
    <property type="molecule type" value="Genomic_DNA"/>
</dbReference>
<evidence type="ECO:0000313" key="9">
    <source>
        <dbReference type="Proteomes" id="UP001377804"/>
    </source>
</evidence>
<comment type="caution">
    <text evidence="8">The sequence shown here is derived from an EMBL/GenBank/DDBJ whole genome shotgun (WGS) entry which is preliminary data.</text>
</comment>
<evidence type="ECO:0000256" key="5">
    <source>
        <dbReference type="ARBA" id="ARBA00023136"/>
    </source>
</evidence>
<reference evidence="8 9" key="1">
    <citation type="submission" date="2023-10" db="EMBL/GenBank/DDBJ databases">
        <title>Holzapfeliella saturejae sp. nov. isolated from Satureja montana flowers.</title>
        <authorList>
            <person name="Alcantara C."/>
            <person name="Zuniga M."/>
            <person name="Landete J.M."/>
            <person name="Monedero V."/>
        </authorList>
    </citation>
    <scope>NUCLEOTIDE SEQUENCE [LARGE SCALE GENOMIC DNA]</scope>
    <source>
        <strain evidence="8 9">He02</strain>
    </source>
</reference>
<evidence type="ECO:0000313" key="8">
    <source>
        <dbReference type="EMBL" id="MEJ6347651.1"/>
    </source>
</evidence>
<dbReference type="InterPro" id="IPR032816">
    <property type="entry name" value="VTT_dom"/>
</dbReference>
<keyword evidence="9" id="KW-1185">Reference proteome</keyword>
<feature type="transmembrane region" description="Helical" evidence="6">
    <location>
        <begin position="88"/>
        <end position="108"/>
    </location>
</feature>
<protein>
    <recommendedName>
        <fullName evidence="6">TVP38/TMEM64 family membrane protein</fullName>
    </recommendedName>
</protein>
<keyword evidence="3 6" id="KW-0812">Transmembrane</keyword>
<dbReference type="RefSeq" id="WP_339968003.1">
    <property type="nucleotide sequence ID" value="NZ_JAWMWG010000001.1"/>
</dbReference>
<feature type="domain" description="VTT" evidence="7">
    <location>
        <begin position="68"/>
        <end position="185"/>
    </location>
</feature>
<proteinExistence type="inferred from homology"/>
<gene>
    <name evidence="8" type="ORF">R4Y45_00040</name>
</gene>
<accession>A0ABU8SE25</accession>
<dbReference type="PANTHER" id="PTHR12677:SF49">
    <property type="entry name" value="TVP38_TMEM64 FAMILY MEMBRANE PROTEIN"/>
    <property type="match status" value="1"/>
</dbReference>
<evidence type="ECO:0000259" key="7">
    <source>
        <dbReference type="Pfam" id="PF09335"/>
    </source>
</evidence>
<feature type="transmembrane region" description="Helical" evidence="6">
    <location>
        <begin position="167"/>
        <end position="185"/>
    </location>
</feature>
<feature type="transmembrane region" description="Helical" evidence="6">
    <location>
        <begin position="12"/>
        <end position="29"/>
    </location>
</feature>
<feature type="transmembrane region" description="Helical" evidence="6">
    <location>
        <begin position="137"/>
        <end position="160"/>
    </location>
</feature>